<dbReference type="Proteomes" id="UP000324222">
    <property type="component" value="Unassembled WGS sequence"/>
</dbReference>
<proteinExistence type="predicted"/>
<evidence type="ECO:0000313" key="2">
    <source>
        <dbReference type="Proteomes" id="UP000324222"/>
    </source>
</evidence>
<protein>
    <submittedName>
        <fullName evidence="1">Uncharacterized protein</fullName>
    </submittedName>
</protein>
<keyword evidence="2" id="KW-1185">Reference proteome</keyword>
<evidence type="ECO:0000313" key="1">
    <source>
        <dbReference type="EMBL" id="MPC91238.1"/>
    </source>
</evidence>
<organism evidence="1 2">
    <name type="scientific">Portunus trituberculatus</name>
    <name type="common">Swimming crab</name>
    <name type="synonym">Neptunus trituberculatus</name>
    <dbReference type="NCBI Taxonomy" id="210409"/>
    <lineage>
        <taxon>Eukaryota</taxon>
        <taxon>Metazoa</taxon>
        <taxon>Ecdysozoa</taxon>
        <taxon>Arthropoda</taxon>
        <taxon>Crustacea</taxon>
        <taxon>Multicrustacea</taxon>
        <taxon>Malacostraca</taxon>
        <taxon>Eumalacostraca</taxon>
        <taxon>Eucarida</taxon>
        <taxon>Decapoda</taxon>
        <taxon>Pleocyemata</taxon>
        <taxon>Brachyura</taxon>
        <taxon>Eubrachyura</taxon>
        <taxon>Portunoidea</taxon>
        <taxon>Portunidae</taxon>
        <taxon>Portuninae</taxon>
        <taxon>Portunus</taxon>
    </lineage>
</organism>
<sequence>MKERVTLNLTLATAASNGCVPPFPVGGSLAASRATRQAVTTAVCWRIEGLCKSSNCSLWSQAQHSYSFLALPRIALTAPSGLYHQQDDRNTGKYTHK</sequence>
<name>A0A5B7JE39_PORTR</name>
<comment type="caution">
    <text evidence="1">The sequence shown here is derived from an EMBL/GenBank/DDBJ whole genome shotgun (WGS) entry which is preliminary data.</text>
</comment>
<dbReference type="EMBL" id="VSRR010087066">
    <property type="protein sequence ID" value="MPC91238.1"/>
    <property type="molecule type" value="Genomic_DNA"/>
</dbReference>
<gene>
    <name evidence="1" type="ORF">E2C01_086262</name>
</gene>
<accession>A0A5B7JE39</accession>
<dbReference type="AlphaFoldDB" id="A0A5B7JE39"/>
<reference evidence="1 2" key="1">
    <citation type="submission" date="2019-05" db="EMBL/GenBank/DDBJ databases">
        <title>Another draft genome of Portunus trituberculatus and its Hox gene families provides insights of decapod evolution.</title>
        <authorList>
            <person name="Jeong J.-H."/>
            <person name="Song I."/>
            <person name="Kim S."/>
            <person name="Choi T."/>
            <person name="Kim D."/>
            <person name="Ryu S."/>
            <person name="Kim W."/>
        </authorList>
    </citation>
    <scope>NUCLEOTIDE SEQUENCE [LARGE SCALE GENOMIC DNA]</scope>
    <source>
        <tissue evidence="1">Muscle</tissue>
    </source>
</reference>